<dbReference type="KEGG" id="bsu:BSU20090"/>
<evidence type="ECO:0000313" key="1">
    <source>
        <dbReference type="EMBL" id="QJP88738.1"/>
    </source>
</evidence>
<reference evidence="1" key="1">
    <citation type="submission" date="2020-04" db="EMBL/GenBank/DDBJ databases">
        <title>Phage recombination drives evolution of spore-forming Bacilli.</title>
        <authorList>
            <person name="Dragos A."/>
            <person name="Kovacs A.T."/>
        </authorList>
    </citation>
    <scope>NUCLEOTIDE SEQUENCE</scope>
    <source>
        <strain evidence="1">168</strain>
    </source>
</reference>
<gene>
    <name evidence="1" type="ORF">HIR78_12225</name>
</gene>
<dbReference type="RefSeq" id="WP_009967463.1">
    <property type="nucleotide sequence ID" value="NC_000964.3"/>
</dbReference>
<organism evidence="1">
    <name type="scientific">Bacillus subtilis (strain 168)</name>
    <dbReference type="NCBI Taxonomy" id="224308"/>
    <lineage>
        <taxon>Bacteria</taxon>
        <taxon>Bacillati</taxon>
        <taxon>Bacillota</taxon>
        <taxon>Bacilli</taxon>
        <taxon>Bacillales</taxon>
        <taxon>Bacillaceae</taxon>
        <taxon>Bacillus</taxon>
    </lineage>
</organism>
<accession>A0A6M4JMY8</accession>
<name>A0A6M4JMY8_BACSU</name>
<sequence>MSQSNYRPSVPRWVGDILELDKKRRQNQYRGSLTSGQEKKDWDEWKRRYSRKLKYARLNGWTIEEE</sequence>
<dbReference type="AlphaFoldDB" id="A0A6M4JMY8"/>
<proteinExistence type="predicted"/>
<dbReference type="EMBL" id="CP052842">
    <property type="protein sequence ID" value="QJP88738.1"/>
    <property type="molecule type" value="Genomic_DNA"/>
</dbReference>
<protein>
    <submittedName>
        <fullName evidence="1">Uncharacterized protein</fullName>
    </submittedName>
</protein>
<dbReference type="OrthoDB" id="2891623at2"/>